<dbReference type="Gene3D" id="2.130.10.10">
    <property type="entry name" value="YVTN repeat-like/Quinoprotein amine dehydrogenase"/>
    <property type="match status" value="3"/>
</dbReference>
<feature type="region of interest" description="Disordered" evidence="7">
    <location>
        <begin position="1"/>
        <end position="91"/>
    </location>
</feature>
<keyword evidence="10" id="KW-1185">Reference proteome</keyword>
<comment type="catalytic activity">
    <reaction evidence="5">
        <text>an adenosine in mRNA + S-adenosyl-L-methionine = an N(6)-methyladenosine in mRNA + S-adenosyl-L-homocysteine + H(+)</text>
        <dbReference type="Rhea" id="RHEA:55584"/>
        <dbReference type="Rhea" id="RHEA-COMP:12414"/>
        <dbReference type="Rhea" id="RHEA-COMP:12417"/>
        <dbReference type="ChEBI" id="CHEBI:15378"/>
        <dbReference type="ChEBI" id="CHEBI:57856"/>
        <dbReference type="ChEBI" id="CHEBI:59789"/>
        <dbReference type="ChEBI" id="CHEBI:74411"/>
        <dbReference type="ChEBI" id="CHEBI:74449"/>
        <dbReference type="EC" id="2.1.1.348"/>
    </reaction>
</comment>
<evidence type="ECO:0000256" key="4">
    <source>
        <dbReference type="ARBA" id="ARBA00022691"/>
    </source>
</evidence>
<dbReference type="PANTHER" id="PTHR12829:SF7">
    <property type="entry name" value="N6-ADENOSINE-METHYLTRANSFERASE CATALYTIC SUBUNIT"/>
    <property type="match status" value="1"/>
</dbReference>
<dbReference type="InterPro" id="IPR001680">
    <property type="entry name" value="WD40_rpt"/>
</dbReference>
<evidence type="ECO:0000259" key="8">
    <source>
        <dbReference type="Pfam" id="PF23798"/>
    </source>
</evidence>
<dbReference type="InterPro" id="IPR029063">
    <property type="entry name" value="SAM-dependent_MTases_sf"/>
</dbReference>
<evidence type="ECO:0000256" key="6">
    <source>
        <dbReference type="PROSITE-ProRule" id="PRU00489"/>
    </source>
</evidence>
<evidence type="ECO:0000313" key="10">
    <source>
        <dbReference type="Proteomes" id="UP000815677"/>
    </source>
</evidence>
<reference evidence="9" key="1">
    <citation type="submission" date="2014-09" db="EMBL/GenBank/DDBJ databases">
        <title>Genome sequence of the luminous mushroom Mycena chlorophos for searching fungal bioluminescence genes.</title>
        <authorList>
            <person name="Tanaka Y."/>
            <person name="Kasuga D."/>
            <person name="Oba Y."/>
            <person name="Hase S."/>
            <person name="Sato K."/>
            <person name="Oba Y."/>
            <person name="Sakakibara Y."/>
        </authorList>
    </citation>
    <scope>NUCLEOTIDE SEQUENCE</scope>
</reference>
<dbReference type="Pfam" id="PF23798">
    <property type="entry name" value="Beta-prop_SPT8"/>
    <property type="match status" value="1"/>
</dbReference>
<feature type="compositionally biased region" description="Acidic residues" evidence="7">
    <location>
        <begin position="1"/>
        <end position="29"/>
    </location>
</feature>
<feature type="compositionally biased region" description="Basic and acidic residues" evidence="7">
    <location>
        <begin position="30"/>
        <end position="39"/>
    </location>
</feature>
<feature type="compositionally biased region" description="Acidic residues" evidence="7">
    <location>
        <begin position="40"/>
        <end position="59"/>
    </location>
</feature>
<dbReference type="InterPro" id="IPR036322">
    <property type="entry name" value="WD40_repeat_dom_sf"/>
</dbReference>
<feature type="domain" description="Transcription factor spt8 beta-propeller" evidence="8">
    <location>
        <begin position="117"/>
        <end position="561"/>
    </location>
</feature>
<dbReference type="PROSITE" id="PS51143">
    <property type="entry name" value="MT_A70"/>
    <property type="match status" value="1"/>
</dbReference>
<dbReference type="EC" id="2.1.1.348" evidence="1"/>
<protein>
    <recommendedName>
        <fullName evidence="1">mRNA m(6)A methyltransferase</fullName>
        <ecNumber evidence="1">2.1.1.348</ecNumber>
    </recommendedName>
</protein>
<keyword evidence="4" id="KW-0949">S-adenosyl-L-methionine</keyword>
<evidence type="ECO:0000313" key="9">
    <source>
        <dbReference type="EMBL" id="GAT53918.1"/>
    </source>
</evidence>
<feature type="region of interest" description="Disordered" evidence="7">
    <location>
        <begin position="713"/>
        <end position="736"/>
    </location>
</feature>
<keyword evidence="2" id="KW-0489">Methyltransferase</keyword>
<dbReference type="SUPFAM" id="SSF50978">
    <property type="entry name" value="WD40 repeat-like"/>
    <property type="match status" value="1"/>
</dbReference>
<keyword evidence="3" id="KW-0808">Transferase</keyword>
<dbReference type="Proteomes" id="UP000815677">
    <property type="component" value="Unassembled WGS sequence"/>
</dbReference>
<feature type="compositionally biased region" description="Low complexity" evidence="7">
    <location>
        <begin position="315"/>
        <end position="329"/>
    </location>
</feature>
<dbReference type="InterPro" id="IPR007757">
    <property type="entry name" value="MT-A70-like"/>
</dbReference>
<dbReference type="SUPFAM" id="SSF53335">
    <property type="entry name" value="S-adenosyl-L-methionine-dependent methyltransferases"/>
    <property type="match status" value="1"/>
</dbReference>
<gene>
    <name evidence="9" type="ORF">MCHLO_10813</name>
</gene>
<name>A0ABQ0LS63_MYCCL</name>
<comment type="similarity">
    <text evidence="6">Belongs to the MT-A70-like family.</text>
</comment>
<evidence type="ECO:0000256" key="1">
    <source>
        <dbReference type="ARBA" id="ARBA00012160"/>
    </source>
</evidence>
<dbReference type="InterPro" id="IPR057544">
    <property type="entry name" value="Beta-prop_SPT8"/>
</dbReference>
<accession>A0ABQ0LS63</accession>
<sequence length="1111" mass="121394">MASDSEPDDDGLLDVEDDAEEFDQEDDEHDGVPDDATEHTDDDSMTEESEDGSDDEEADASASEPPGEPLMDDIEPPASASEGSSQPASQPLKANLRRRALVGSGSHPRSFTVEAICALPHPAPTHALAASACMTHIITGSDDGYIRNYDIFTAVNGKNFLSAPQRHHAGVVEGIMKAGQLRFWWENPGPARLNVLGLPEEDPTPAPVYSLAMHSDALWTLAGTNAGHVNLFTIRHEPGRCIHVMSGHNNSPISALALDHEEKGFYSAGWDGEAIQWDLNNGHAVRSFTAHGAQLASIAVRPLYTRLVDISNGVSQSSSDTLIDSSASQPMDTDAKSDASFDPLFDDEPETTAQSPLKHAMPALPTGTSARAIAHNAPPLLDSTINGALSPDILLTAAIDGQVILWDRRAQTPGTGVGRLWMSEKTPPWCLSACWSADGAQVYAGRRNGTVDVWDTRQLGVSGLTNVPRILKTIRNPPSSGVVSCVVAFPDGKHIATASIDNLRLWNVAEANEPDASGKMRSGVQFKIIPGHHGGYISQMLIDPAARFLVSASSNRGWHGIFIVDSHGPDEVVRNCHNRRTAKWWLCACFLSHTMTDNQKVVAASALYQLFSAGTVSAPITSMQLLARVITTKIPDGLLPNTSTPPRFRLTDLPIFETILQSFTPTWDHGTLTLAREHGALTVMDVALSGATTQTALGEGLNPRKRKRVIDDEADSAAGDSEPGNSSLDDAPLPTTLGSLSKELQEVYALMQKGTAKGRLLSEQFRSPDDSTFEPICPHITKDDCAKARRAEGGNGSICDNIHFRPLIRPHTDMSLGHCSYLNTCYSEPTFIHSPAVPPSHGHSHVPPNTRGPLSLPSGLGAGGRGKDKAPCRYLHYEIDWDPSDGERMRPLPNNRKKHVHRLAIGMGPTRRFSEPIPPQWINCDVRRFDYSVLGKFHVIMADPPWDIHMSLPYGTMTDDEMRSMPIPTLQDEGLLFLWVTGRAMEVGRECMKYWGYTRIDEVIWVKTNQLQRVIRTGRTGHWLNHTKEHMLVGVKTVIDAEGKLVLPSWANRGVDTDVIVSEVRETSRKPDEVYNLIERMCPGGRKIEIFGRKHNTRPDDALKEAVDYLC</sequence>
<dbReference type="SMART" id="SM00320">
    <property type="entry name" value="WD40"/>
    <property type="match status" value="6"/>
</dbReference>
<dbReference type="Pfam" id="PF05063">
    <property type="entry name" value="MT-A70"/>
    <property type="match status" value="1"/>
</dbReference>
<evidence type="ECO:0000256" key="3">
    <source>
        <dbReference type="ARBA" id="ARBA00022679"/>
    </source>
</evidence>
<evidence type="ECO:0000256" key="2">
    <source>
        <dbReference type="ARBA" id="ARBA00022603"/>
    </source>
</evidence>
<organism evidence="9 10">
    <name type="scientific">Mycena chlorophos</name>
    <name type="common">Agaric fungus</name>
    <name type="synonym">Agaricus chlorophos</name>
    <dbReference type="NCBI Taxonomy" id="658473"/>
    <lineage>
        <taxon>Eukaryota</taxon>
        <taxon>Fungi</taxon>
        <taxon>Dikarya</taxon>
        <taxon>Basidiomycota</taxon>
        <taxon>Agaricomycotina</taxon>
        <taxon>Agaricomycetes</taxon>
        <taxon>Agaricomycetidae</taxon>
        <taxon>Agaricales</taxon>
        <taxon>Marasmiineae</taxon>
        <taxon>Mycenaceae</taxon>
        <taxon>Mycena</taxon>
    </lineage>
</organism>
<proteinExistence type="inferred from homology"/>
<evidence type="ECO:0000256" key="7">
    <source>
        <dbReference type="SAM" id="MobiDB-lite"/>
    </source>
</evidence>
<evidence type="ECO:0000256" key="5">
    <source>
        <dbReference type="ARBA" id="ARBA00048957"/>
    </source>
</evidence>
<dbReference type="EMBL" id="DF848493">
    <property type="protein sequence ID" value="GAT53918.1"/>
    <property type="molecule type" value="Genomic_DNA"/>
</dbReference>
<dbReference type="InterPro" id="IPR015943">
    <property type="entry name" value="WD40/YVTN_repeat-like_dom_sf"/>
</dbReference>
<feature type="region of interest" description="Disordered" evidence="7">
    <location>
        <begin position="315"/>
        <end position="363"/>
    </location>
</feature>
<dbReference type="PANTHER" id="PTHR12829">
    <property type="entry name" value="N6-ADENOSINE-METHYLTRANSFERASE"/>
    <property type="match status" value="1"/>
</dbReference>